<dbReference type="OrthoDB" id="5242130at2"/>
<name>A0A2C7A725_9PROT</name>
<protein>
    <recommendedName>
        <fullName evidence="3">Hyalin</fullName>
    </recommendedName>
</protein>
<evidence type="ECO:0000313" key="2">
    <source>
        <dbReference type="Proteomes" id="UP000223527"/>
    </source>
</evidence>
<reference evidence="1 2" key="1">
    <citation type="submission" date="2017-10" db="EMBL/GenBank/DDBJ databases">
        <authorList>
            <person name="Banno H."/>
            <person name="Chua N.-H."/>
        </authorList>
    </citation>
    <scope>NUCLEOTIDE SEQUENCE [LARGE SCALE GENOMIC DNA]</scope>
    <source>
        <strain evidence="1 2">YW11</strain>
    </source>
</reference>
<dbReference type="AlphaFoldDB" id="A0A2C7A725"/>
<sequence>MWVTDGTESGAQMVRDIGRGDGSVSPKNFTLVGDRALFTVADGVHGDELWVTDGSTEGTHLLRGINPGAAGSAISGMTDGTVQLTDRPVGHDMISLDEDKWLYTAFASSLEYEYSLFATSKDGDQTLITLDQHTIGGRYSGEVRLTVLGEGKAIIQSAEDLFVTDGTPDGTKIIHTRLTIHAMTDFVSLGDGRALFMNRDASQGGVTAADLWVTDGAEAGTYQIARMSNENPTSLLDHVQDLGDGRFAFAAPIEGHAGAVWVTNPSASSLERNPTINSWSGYSVFMPIVVVELPVEPPVEPPPSSPACWWMPASTCPTMRMCNWRGAMP</sequence>
<accession>A0A2C7A725</accession>
<dbReference type="EMBL" id="PDNU01000047">
    <property type="protein sequence ID" value="PHK93433.1"/>
    <property type="molecule type" value="Genomic_DNA"/>
</dbReference>
<keyword evidence="2" id="KW-1185">Reference proteome</keyword>
<proteinExistence type="predicted"/>
<organism evidence="1 2">
    <name type="scientific">Teichococcus rhizosphaerae</name>
    <dbReference type="NCBI Taxonomy" id="1335062"/>
    <lineage>
        <taxon>Bacteria</taxon>
        <taxon>Pseudomonadati</taxon>
        <taxon>Pseudomonadota</taxon>
        <taxon>Alphaproteobacteria</taxon>
        <taxon>Acetobacterales</taxon>
        <taxon>Roseomonadaceae</taxon>
        <taxon>Roseomonas</taxon>
    </lineage>
</organism>
<comment type="caution">
    <text evidence="1">The sequence shown here is derived from an EMBL/GenBank/DDBJ whole genome shotgun (WGS) entry which is preliminary data.</text>
</comment>
<gene>
    <name evidence="1" type="ORF">CR162_18705</name>
</gene>
<evidence type="ECO:0008006" key="3">
    <source>
        <dbReference type="Google" id="ProtNLM"/>
    </source>
</evidence>
<dbReference type="Proteomes" id="UP000223527">
    <property type="component" value="Unassembled WGS sequence"/>
</dbReference>
<evidence type="ECO:0000313" key="1">
    <source>
        <dbReference type="EMBL" id="PHK93433.1"/>
    </source>
</evidence>